<evidence type="ECO:0000259" key="7">
    <source>
        <dbReference type="PROSITE" id="PS50106"/>
    </source>
</evidence>
<dbReference type="STRING" id="1798392.A3A79_00770"/>
<dbReference type="InterPro" id="IPR005151">
    <property type="entry name" value="Tail-specific_protease"/>
</dbReference>
<dbReference type="GO" id="GO:0004175">
    <property type="term" value="F:endopeptidase activity"/>
    <property type="evidence" value="ECO:0007669"/>
    <property type="project" value="TreeGrafter"/>
</dbReference>
<dbReference type="Gene3D" id="3.90.226.10">
    <property type="entry name" value="2-enoyl-CoA Hydratase, Chain A, domain 1"/>
    <property type="match status" value="1"/>
</dbReference>
<feature type="domain" description="PDZ" evidence="7">
    <location>
        <begin position="108"/>
        <end position="176"/>
    </location>
</feature>
<dbReference type="Pfam" id="PF03572">
    <property type="entry name" value="Peptidase_S41"/>
    <property type="match status" value="1"/>
</dbReference>
<evidence type="ECO:0000256" key="1">
    <source>
        <dbReference type="ARBA" id="ARBA00009179"/>
    </source>
</evidence>
<dbReference type="SUPFAM" id="SSF52096">
    <property type="entry name" value="ClpP/crotonase"/>
    <property type="match status" value="1"/>
</dbReference>
<keyword evidence="6" id="KW-0472">Membrane</keyword>
<dbReference type="Gene3D" id="2.30.42.10">
    <property type="match status" value="1"/>
</dbReference>
<evidence type="ECO:0000256" key="2">
    <source>
        <dbReference type="ARBA" id="ARBA00022670"/>
    </source>
</evidence>
<dbReference type="GO" id="GO:0006508">
    <property type="term" value="P:proteolysis"/>
    <property type="evidence" value="ECO:0007669"/>
    <property type="project" value="UniProtKB-KW"/>
</dbReference>
<dbReference type="GO" id="GO:0007165">
    <property type="term" value="P:signal transduction"/>
    <property type="evidence" value="ECO:0007669"/>
    <property type="project" value="TreeGrafter"/>
</dbReference>
<dbReference type="Gene3D" id="3.30.750.44">
    <property type="match status" value="1"/>
</dbReference>
<keyword evidence="4 5" id="KW-0720">Serine protease</keyword>
<proteinExistence type="inferred from homology"/>
<reference evidence="8 9" key="1">
    <citation type="journal article" date="2016" name="Nat. Commun.">
        <title>Thousands of microbial genomes shed light on interconnected biogeochemical processes in an aquifer system.</title>
        <authorList>
            <person name="Anantharaman K."/>
            <person name="Brown C.T."/>
            <person name="Hug L.A."/>
            <person name="Sharon I."/>
            <person name="Castelle C.J."/>
            <person name="Probst A.J."/>
            <person name="Thomas B.C."/>
            <person name="Singh A."/>
            <person name="Wilkins M.J."/>
            <person name="Karaoz U."/>
            <person name="Brodie E.L."/>
            <person name="Williams K.H."/>
            <person name="Hubbard S.S."/>
            <person name="Banfield J.F."/>
        </authorList>
    </citation>
    <scope>NUCLEOTIDE SEQUENCE [LARGE SCALE GENOMIC DNA]</scope>
</reference>
<keyword evidence="2 5" id="KW-0645">Protease</keyword>
<comment type="similarity">
    <text evidence="1 5">Belongs to the peptidase S41A family.</text>
</comment>
<dbReference type="SMART" id="SM00245">
    <property type="entry name" value="TSPc"/>
    <property type="match status" value="1"/>
</dbReference>
<evidence type="ECO:0000256" key="4">
    <source>
        <dbReference type="ARBA" id="ARBA00022825"/>
    </source>
</evidence>
<keyword evidence="6" id="KW-0812">Transmembrane</keyword>
<keyword evidence="6" id="KW-1133">Transmembrane helix</keyword>
<dbReference type="NCBIfam" id="TIGR00225">
    <property type="entry name" value="prc"/>
    <property type="match status" value="1"/>
</dbReference>
<dbReference type="InterPro" id="IPR001478">
    <property type="entry name" value="PDZ"/>
</dbReference>
<accession>A0A1F6AGC5</accession>
<dbReference type="InterPro" id="IPR036034">
    <property type="entry name" value="PDZ_sf"/>
</dbReference>
<dbReference type="Proteomes" id="UP000178759">
    <property type="component" value="Unassembled WGS sequence"/>
</dbReference>
<dbReference type="CDD" id="cd07560">
    <property type="entry name" value="Peptidase_S41_CPP"/>
    <property type="match status" value="1"/>
</dbReference>
<protein>
    <recommendedName>
        <fullName evidence="7">PDZ domain-containing protein</fullName>
    </recommendedName>
</protein>
<evidence type="ECO:0000313" key="9">
    <source>
        <dbReference type="Proteomes" id="UP000178759"/>
    </source>
</evidence>
<feature type="transmembrane region" description="Helical" evidence="6">
    <location>
        <begin position="12"/>
        <end position="30"/>
    </location>
</feature>
<dbReference type="GO" id="GO:0008236">
    <property type="term" value="F:serine-type peptidase activity"/>
    <property type="evidence" value="ECO:0007669"/>
    <property type="project" value="UniProtKB-KW"/>
</dbReference>
<evidence type="ECO:0000256" key="5">
    <source>
        <dbReference type="RuleBase" id="RU004404"/>
    </source>
</evidence>
<dbReference type="PANTHER" id="PTHR32060">
    <property type="entry name" value="TAIL-SPECIFIC PROTEASE"/>
    <property type="match status" value="1"/>
</dbReference>
<dbReference type="FunFam" id="2.30.42.10:FF:000063">
    <property type="entry name" value="Peptidase, S41 family"/>
    <property type="match status" value="1"/>
</dbReference>
<dbReference type="Pfam" id="PF17820">
    <property type="entry name" value="PDZ_6"/>
    <property type="match status" value="1"/>
</dbReference>
<dbReference type="CDD" id="cd06782">
    <property type="entry name" value="cpPDZ_CPP-like"/>
    <property type="match status" value="1"/>
</dbReference>
<evidence type="ECO:0000256" key="3">
    <source>
        <dbReference type="ARBA" id="ARBA00022801"/>
    </source>
</evidence>
<dbReference type="SMART" id="SM00228">
    <property type="entry name" value="PDZ"/>
    <property type="match status" value="1"/>
</dbReference>
<evidence type="ECO:0000313" key="8">
    <source>
        <dbReference type="EMBL" id="OGG23725.1"/>
    </source>
</evidence>
<dbReference type="InterPro" id="IPR004447">
    <property type="entry name" value="Peptidase_S41A"/>
</dbReference>
<dbReference type="PROSITE" id="PS50106">
    <property type="entry name" value="PDZ"/>
    <property type="match status" value="1"/>
</dbReference>
<dbReference type="InterPro" id="IPR041489">
    <property type="entry name" value="PDZ_6"/>
</dbReference>
<dbReference type="AlphaFoldDB" id="A0A1F6AGC5"/>
<name>A0A1F6AGC5_9BACT</name>
<dbReference type="GO" id="GO:0030288">
    <property type="term" value="C:outer membrane-bounded periplasmic space"/>
    <property type="evidence" value="ECO:0007669"/>
    <property type="project" value="TreeGrafter"/>
</dbReference>
<organism evidence="8 9">
    <name type="scientific">Candidatus Gottesmanbacteria bacterium RIFCSPLOWO2_01_FULL_43_11b</name>
    <dbReference type="NCBI Taxonomy" id="1798392"/>
    <lineage>
        <taxon>Bacteria</taxon>
        <taxon>Candidatus Gottesmaniibacteriota</taxon>
    </lineage>
</organism>
<comment type="caution">
    <text evidence="8">The sequence shown here is derived from an EMBL/GenBank/DDBJ whole genome shotgun (WGS) entry which is preliminary data.</text>
</comment>
<dbReference type="PANTHER" id="PTHR32060:SF30">
    <property type="entry name" value="CARBOXY-TERMINAL PROCESSING PROTEASE CTPA"/>
    <property type="match status" value="1"/>
</dbReference>
<keyword evidence="3 5" id="KW-0378">Hydrolase</keyword>
<gene>
    <name evidence="8" type="ORF">A3A79_00770</name>
</gene>
<dbReference type="InterPro" id="IPR029045">
    <property type="entry name" value="ClpP/crotonase-like_dom_sf"/>
</dbReference>
<sequence length="428" mass="46683">MKTLPFSKLRRYVIILAFLFLAGGIGYRLGERGIKLQVTPDNRLIINEEPPTGVTIDFSMFWDVWQRLFRFYIDRASMDTQKMVWGAISGMVSSLDDPYTAFLPPKENQEFKEDLGGEFDGIGAQLGLKDGRVIVVAPLKGTPAEKAGLLAGDYILKVNDEDTAGWTVPQAVTKIRGVRGSEVKLEILHESAQKPEEITIKRDTITVSSVEWWTKRAAEITEISGTETAGVLRNNTNKVVYLRLSRFGDKTNDEWNKAISEILTAQKTNGTLKGLILDLRNNPGGYLDGSVFIASEFLESGVVVSQANSDGTKDEYQVNRKGKLLTIPIIVLVNKGSASASEIVAGALKDYNRATLVGEVTFGKGSVQTPQELSGGAGLHITTGKWLLPNGDSINKVGVTPDIEIKLDDPTNATADAQLAKAVELLLK</sequence>
<dbReference type="EMBL" id="MFJV01000001">
    <property type="protein sequence ID" value="OGG23725.1"/>
    <property type="molecule type" value="Genomic_DNA"/>
</dbReference>
<dbReference type="SUPFAM" id="SSF50156">
    <property type="entry name" value="PDZ domain-like"/>
    <property type="match status" value="1"/>
</dbReference>
<evidence type="ECO:0000256" key="6">
    <source>
        <dbReference type="SAM" id="Phobius"/>
    </source>
</evidence>